<dbReference type="GeneID" id="110219651"/>
<protein>
    <submittedName>
        <fullName evidence="3">Uncharacterized protein LOC110219651 isoform X2</fullName>
    </submittedName>
</protein>
<proteinExistence type="predicted"/>
<dbReference type="Proteomes" id="UP000515140">
    <property type="component" value="Unplaced"/>
</dbReference>
<evidence type="ECO:0000313" key="2">
    <source>
        <dbReference type="Proteomes" id="UP000515140"/>
    </source>
</evidence>
<accession>A0A6P5LN26</accession>
<dbReference type="RefSeq" id="XP_020858858.1">
    <property type="nucleotide sequence ID" value="XM_021003199.1"/>
</dbReference>
<name>A0A6P5LN26_PHACI</name>
<feature type="chain" id="PRO_5027535289" evidence="1">
    <location>
        <begin position="17"/>
        <end position="225"/>
    </location>
</feature>
<feature type="signal peptide" evidence="1">
    <location>
        <begin position="1"/>
        <end position="16"/>
    </location>
</feature>
<evidence type="ECO:0000256" key="1">
    <source>
        <dbReference type="SAM" id="SignalP"/>
    </source>
</evidence>
<gene>
    <name evidence="3" type="primary">LOC110219651</name>
</gene>
<dbReference type="AlphaFoldDB" id="A0A6P5LN26"/>
<evidence type="ECO:0000313" key="3">
    <source>
        <dbReference type="RefSeq" id="XP_020858858.1"/>
    </source>
</evidence>
<reference evidence="3" key="1">
    <citation type="submission" date="2025-08" db="UniProtKB">
        <authorList>
            <consortium name="RefSeq"/>
        </authorList>
    </citation>
    <scope>IDENTIFICATION</scope>
    <source>
        <tissue evidence="3">Spleen</tissue>
    </source>
</reference>
<organism evidence="2 3">
    <name type="scientific">Phascolarctos cinereus</name>
    <name type="common">Koala</name>
    <dbReference type="NCBI Taxonomy" id="38626"/>
    <lineage>
        <taxon>Eukaryota</taxon>
        <taxon>Metazoa</taxon>
        <taxon>Chordata</taxon>
        <taxon>Craniata</taxon>
        <taxon>Vertebrata</taxon>
        <taxon>Euteleostomi</taxon>
        <taxon>Mammalia</taxon>
        <taxon>Metatheria</taxon>
        <taxon>Diprotodontia</taxon>
        <taxon>Phascolarctidae</taxon>
        <taxon>Phascolarctos</taxon>
    </lineage>
</organism>
<keyword evidence="1" id="KW-0732">Signal</keyword>
<keyword evidence="2" id="KW-1185">Reference proteome</keyword>
<sequence length="225" mass="24651">MALLLLMLVAVPEMLSVCTLEKVQMLACLKLSSTLMSPAGPPGASGTMEEKGMENSLGWCVCYQLLNTSEPLPCRLEGPNCPGSLDIWDKTTAGRVKNCTHNAKARDFQTINASLKSDIPACGGDNTTMSPVVSGRISFIIVITILTSSVGLFKKQKRWDNFLFKSKAVHYQPDAIYSNVINLVAQKEDDFAIYANIPRFQCPRKTSPVVTYAPDQMEHPSSVFL</sequence>